<comment type="caution">
    <text evidence="2">The sequence shown here is derived from an EMBL/GenBank/DDBJ whole genome shotgun (WGS) entry which is preliminary data.</text>
</comment>
<keyword evidence="3" id="KW-1185">Reference proteome</keyword>
<feature type="transmembrane region" description="Helical" evidence="1">
    <location>
        <begin position="93"/>
        <end position="113"/>
    </location>
</feature>
<evidence type="ECO:0000313" key="3">
    <source>
        <dbReference type="Proteomes" id="UP001500791"/>
    </source>
</evidence>
<keyword evidence="1" id="KW-1133">Transmembrane helix</keyword>
<accession>A0ABP3HY69</accession>
<evidence type="ECO:0000313" key="2">
    <source>
        <dbReference type="EMBL" id="GAA0384465.1"/>
    </source>
</evidence>
<organism evidence="2 3">
    <name type="scientific">Brevundimonas terrae</name>
    <dbReference type="NCBI Taxonomy" id="363631"/>
    <lineage>
        <taxon>Bacteria</taxon>
        <taxon>Pseudomonadati</taxon>
        <taxon>Pseudomonadota</taxon>
        <taxon>Alphaproteobacteria</taxon>
        <taxon>Caulobacterales</taxon>
        <taxon>Caulobacteraceae</taxon>
        <taxon>Brevundimonas</taxon>
    </lineage>
</organism>
<dbReference type="Proteomes" id="UP001500791">
    <property type="component" value="Unassembled WGS sequence"/>
</dbReference>
<dbReference type="EMBL" id="BAAAEJ010000003">
    <property type="protein sequence ID" value="GAA0384465.1"/>
    <property type="molecule type" value="Genomic_DNA"/>
</dbReference>
<proteinExistence type="predicted"/>
<keyword evidence="1" id="KW-0472">Membrane</keyword>
<dbReference type="RefSeq" id="WP_167174526.1">
    <property type="nucleotide sequence ID" value="NZ_BAAAEJ010000003.1"/>
</dbReference>
<gene>
    <name evidence="2" type="ORF">GCM10009093_09250</name>
</gene>
<reference evidence="3" key="1">
    <citation type="journal article" date="2019" name="Int. J. Syst. Evol. Microbiol.">
        <title>The Global Catalogue of Microorganisms (GCM) 10K type strain sequencing project: providing services to taxonomists for standard genome sequencing and annotation.</title>
        <authorList>
            <consortium name="The Broad Institute Genomics Platform"/>
            <consortium name="The Broad Institute Genome Sequencing Center for Infectious Disease"/>
            <person name="Wu L."/>
            <person name="Ma J."/>
        </authorList>
    </citation>
    <scope>NUCLEOTIDE SEQUENCE [LARGE SCALE GENOMIC DNA]</scope>
    <source>
        <strain evidence="3">JCM 13476</strain>
    </source>
</reference>
<protein>
    <submittedName>
        <fullName evidence="2">Uncharacterized protein</fullName>
    </submittedName>
</protein>
<sequence length="192" mass="20019">MTLNISWMWAARIAKVVALLLFFLPWVAVSCNGQPLIEASGYQLLTGSPEVADIPVPKEKLDAAWWAIAGAVVIVLGLIGSFVVKGAKTGGRVVLVSSVLAIALLGGGMGQMVGQMRGAIEKETGQKGEGGTEMEALERQLSQMMGQAIRVEIRNGFWLTLVFLAAAGACGVATQVPQRGRGPVSVDNTGGA</sequence>
<feature type="transmembrane region" description="Helical" evidence="1">
    <location>
        <begin position="63"/>
        <end position="84"/>
    </location>
</feature>
<evidence type="ECO:0000256" key="1">
    <source>
        <dbReference type="SAM" id="Phobius"/>
    </source>
</evidence>
<keyword evidence="1" id="KW-0812">Transmembrane</keyword>
<name>A0ABP3HY69_9CAUL</name>